<evidence type="ECO:0000256" key="2">
    <source>
        <dbReference type="SAM" id="SignalP"/>
    </source>
</evidence>
<protein>
    <recommendedName>
        <fullName evidence="5">G-protein coupled receptors family 1 profile domain-containing protein</fullName>
    </recommendedName>
</protein>
<organism evidence="3 4">
    <name type="scientific">Melipona quadrifasciata</name>
    <dbReference type="NCBI Taxonomy" id="166423"/>
    <lineage>
        <taxon>Eukaryota</taxon>
        <taxon>Metazoa</taxon>
        <taxon>Ecdysozoa</taxon>
        <taxon>Arthropoda</taxon>
        <taxon>Hexapoda</taxon>
        <taxon>Insecta</taxon>
        <taxon>Pterygota</taxon>
        <taxon>Neoptera</taxon>
        <taxon>Endopterygota</taxon>
        <taxon>Hymenoptera</taxon>
        <taxon>Apocrita</taxon>
        <taxon>Aculeata</taxon>
        <taxon>Apoidea</taxon>
        <taxon>Anthophila</taxon>
        <taxon>Apidae</taxon>
        <taxon>Melipona</taxon>
    </lineage>
</organism>
<evidence type="ECO:0000313" key="4">
    <source>
        <dbReference type="Proteomes" id="UP000053105"/>
    </source>
</evidence>
<name>A0A0N0BCN1_9HYME</name>
<keyword evidence="1" id="KW-0472">Membrane</keyword>
<dbReference type="Proteomes" id="UP000053105">
    <property type="component" value="Unassembled WGS sequence"/>
</dbReference>
<dbReference type="OrthoDB" id="10037617at2759"/>
<keyword evidence="4" id="KW-1185">Reference proteome</keyword>
<dbReference type="EMBL" id="KQ435910">
    <property type="protein sequence ID" value="KOX68948.1"/>
    <property type="molecule type" value="Genomic_DNA"/>
</dbReference>
<evidence type="ECO:0008006" key="5">
    <source>
        <dbReference type="Google" id="ProtNLM"/>
    </source>
</evidence>
<evidence type="ECO:0000313" key="3">
    <source>
        <dbReference type="EMBL" id="KOX68948.1"/>
    </source>
</evidence>
<feature type="transmembrane region" description="Helical" evidence="1">
    <location>
        <begin position="60"/>
        <end position="82"/>
    </location>
</feature>
<keyword evidence="2" id="KW-0732">Signal</keyword>
<accession>A0A0N0BCN1</accession>
<reference evidence="3 4" key="1">
    <citation type="submission" date="2015-07" db="EMBL/GenBank/DDBJ databases">
        <title>The genome of Melipona quadrifasciata.</title>
        <authorList>
            <person name="Pan H."/>
            <person name="Kapheim K."/>
        </authorList>
    </citation>
    <scope>NUCLEOTIDE SEQUENCE [LARGE SCALE GENOMIC DNA]</scope>
    <source>
        <strain evidence="3">0111107301</strain>
        <tissue evidence="3">Whole body</tissue>
    </source>
</reference>
<dbReference type="STRING" id="166423.A0A0N0BCN1"/>
<feature type="transmembrane region" description="Helical" evidence="1">
    <location>
        <begin position="103"/>
        <end position="129"/>
    </location>
</feature>
<gene>
    <name evidence="3" type="ORF">WN51_07133</name>
</gene>
<sequence length="159" mass="17697">MALWLIALIIFAPVLRAISITIIQYPIVISFANVSTMDFSQNISCVSCQPPVFYICSEDFMLLGIRAPLFGTVCFVLVYAIPENQNSTILLSKKRSIILLSTFSNLYSFPLFGYFHSSGFIVILSYSMMGRTLCTRKPPFYCDSVEGSASSQQVSSKII</sequence>
<proteinExistence type="predicted"/>
<evidence type="ECO:0000256" key="1">
    <source>
        <dbReference type="SAM" id="Phobius"/>
    </source>
</evidence>
<keyword evidence="1" id="KW-1133">Transmembrane helix</keyword>
<keyword evidence="1" id="KW-0812">Transmembrane</keyword>
<feature type="signal peptide" evidence="2">
    <location>
        <begin position="1"/>
        <end position="17"/>
    </location>
</feature>
<dbReference type="AlphaFoldDB" id="A0A0N0BCN1"/>
<feature type="chain" id="PRO_5005844747" description="G-protein coupled receptors family 1 profile domain-containing protein" evidence="2">
    <location>
        <begin position="18"/>
        <end position="159"/>
    </location>
</feature>